<comment type="caution">
    <text evidence="3">The sequence shown here is derived from an EMBL/GenBank/DDBJ whole genome shotgun (WGS) entry which is preliminary data.</text>
</comment>
<name>A0A5C5FVS2_9BASI</name>
<feature type="transmembrane region" description="Helical" evidence="2">
    <location>
        <begin position="44"/>
        <end position="64"/>
    </location>
</feature>
<accession>A0A5C5FVS2</accession>
<keyword evidence="2" id="KW-1133">Transmembrane helix</keyword>
<evidence type="ECO:0000256" key="2">
    <source>
        <dbReference type="SAM" id="Phobius"/>
    </source>
</evidence>
<evidence type="ECO:0000313" key="3">
    <source>
        <dbReference type="EMBL" id="TNY21037.1"/>
    </source>
</evidence>
<reference evidence="3 4" key="1">
    <citation type="submission" date="2019-03" db="EMBL/GenBank/DDBJ databases">
        <title>Rhodosporidium diobovatum UCD-FST 08-225 genome sequencing, assembly, and annotation.</title>
        <authorList>
            <person name="Fakankun I.U."/>
            <person name="Fristensky B."/>
            <person name="Levin D.B."/>
        </authorList>
    </citation>
    <scope>NUCLEOTIDE SEQUENCE [LARGE SCALE GENOMIC DNA]</scope>
    <source>
        <strain evidence="3 4">UCD-FST 08-225</strain>
    </source>
</reference>
<keyword evidence="2" id="KW-0812">Transmembrane</keyword>
<dbReference type="AlphaFoldDB" id="A0A5C5FVS2"/>
<evidence type="ECO:0000256" key="1">
    <source>
        <dbReference type="SAM" id="MobiDB-lite"/>
    </source>
</evidence>
<organism evidence="3 4">
    <name type="scientific">Rhodotorula diobovata</name>
    <dbReference type="NCBI Taxonomy" id="5288"/>
    <lineage>
        <taxon>Eukaryota</taxon>
        <taxon>Fungi</taxon>
        <taxon>Dikarya</taxon>
        <taxon>Basidiomycota</taxon>
        <taxon>Pucciniomycotina</taxon>
        <taxon>Microbotryomycetes</taxon>
        <taxon>Sporidiobolales</taxon>
        <taxon>Sporidiobolaceae</taxon>
        <taxon>Rhodotorula</taxon>
    </lineage>
</organism>
<feature type="transmembrane region" description="Helical" evidence="2">
    <location>
        <begin position="118"/>
        <end position="138"/>
    </location>
</feature>
<feature type="transmembrane region" description="Helical" evidence="2">
    <location>
        <begin position="76"/>
        <end position="93"/>
    </location>
</feature>
<feature type="region of interest" description="Disordered" evidence="1">
    <location>
        <begin position="185"/>
        <end position="262"/>
    </location>
</feature>
<dbReference type="Proteomes" id="UP000311382">
    <property type="component" value="Unassembled WGS sequence"/>
</dbReference>
<gene>
    <name evidence="3" type="ORF">DMC30DRAFT_223645</name>
</gene>
<keyword evidence="2" id="KW-0472">Membrane</keyword>
<dbReference type="EMBL" id="SOZI01000052">
    <property type="protein sequence ID" value="TNY21037.1"/>
    <property type="molecule type" value="Genomic_DNA"/>
</dbReference>
<protein>
    <submittedName>
        <fullName evidence="3">Uncharacterized protein</fullName>
    </submittedName>
</protein>
<sequence>MLASKTVSLIVKIANIAFLLLFAFTLGSSLSTLSFSTLLQGSLASLLSAISCWAALVGGAWAALSGILPAVKWRGLPWLVLGAAISCACFWLWNSLSGNTRAVCSSISFLSDLCGSDITKWVFMALFVVSVVLQLCVWRYTADWANGGDGTKLMALGVGRSASSESSRGRRWAFWRRGGAAAERESDEEALGMQGRRRGSGAGGEWSRGSGTDSESEGEEDRKAGGGGGRHSRYAPVGRVDAAAGSGSDSELEALPKHRSKA</sequence>
<evidence type="ECO:0000313" key="4">
    <source>
        <dbReference type="Proteomes" id="UP000311382"/>
    </source>
</evidence>
<proteinExistence type="predicted"/>
<keyword evidence="4" id="KW-1185">Reference proteome</keyword>